<keyword evidence="3" id="KW-1185">Reference proteome</keyword>
<feature type="compositionally biased region" description="Basic and acidic residues" evidence="1">
    <location>
        <begin position="1"/>
        <end position="14"/>
    </location>
</feature>
<organism evidence="2 3">
    <name type="scientific">Sphingomonas chungangi</name>
    <dbReference type="NCBI Taxonomy" id="2683589"/>
    <lineage>
        <taxon>Bacteria</taxon>
        <taxon>Pseudomonadati</taxon>
        <taxon>Pseudomonadota</taxon>
        <taxon>Alphaproteobacteria</taxon>
        <taxon>Sphingomonadales</taxon>
        <taxon>Sphingomonadaceae</taxon>
        <taxon>Sphingomonas</taxon>
    </lineage>
</organism>
<reference evidence="2 3" key="1">
    <citation type="submission" date="2020-07" db="EMBL/GenBank/DDBJ databases">
        <authorList>
            <person name="Sun Q."/>
        </authorList>
    </citation>
    <scope>NUCLEOTIDE SEQUENCE [LARGE SCALE GENOMIC DNA]</scope>
    <source>
        <strain evidence="2 3">CGMCC 1.13654</strain>
    </source>
</reference>
<sequence>MKGSVEDREPEEKAFGGLNGDDEMDFDINPTQASMRALIILLEGRKEAMTNPAIYHSFIGFDPAPVQACCQATAALGRDAVVAVFDPADVESGPKRIGISMDLGHLIRLQFGQLWMAKGDERAVIVPRGVGRRHGHYACESGRFVRRAGWPSDNLARGTERAEARLAELTIEFALSDA</sequence>
<evidence type="ECO:0000313" key="3">
    <source>
        <dbReference type="Proteomes" id="UP000570166"/>
    </source>
</evidence>
<dbReference type="AlphaFoldDB" id="A0A838L3E0"/>
<proteinExistence type="predicted"/>
<dbReference type="Proteomes" id="UP000570166">
    <property type="component" value="Unassembled WGS sequence"/>
</dbReference>
<dbReference type="EMBL" id="JACEIB010000001">
    <property type="protein sequence ID" value="MBA2933042.1"/>
    <property type="molecule type" value="Genomic_DNA"/>
</dbReference>
<comment type="caution">
    <text evidence="2">The sequence shown here is derived from an EMBL/GenBank/DDBJ whole genome shotgun (WGS) entry which is preliminary data.</text>
</comment>
<accession>A0A838L3E0</accession>
<evidence type="ECO:0000313" key="2">
    <source>
        <dbReference type="EMBL" id="MBA2933042.1"/>
    </source>
</evidence>
<gene>
    <name evidence="2" type="ORF">HZF05_02920</name>
</gene>
<name>A0A838L3E0_9SPHN</name>
<feature type="region of interest" description="Disordered" evidence="1">
    <location>
        <begin position="1"/>
        <end position="23"/>
    </location>
</feature>
<evidence type="ECO:0000256" key="1">
    <source>
        <dbReference type="SAM" id="MobiDB-lite"/>
    </source>
</evidence>
<protein>
    <submittedName>
        <fullName evidence="2">Uncharacterized protein</fullName>
    </submittedName>
</protein>
<dbReference type="RefSeq" id="WP_160365102.1">
    <property type="nucleotide sequence ID" value="NZ_JACEIB010000001.1"/>
</dbReference>